<protein>
    <submittedName>
        <fullName evidence="2">Uncharacterized protein</fullName>
    </submittedName>
</protein>
<evidence type="ECO:0000313" key="3">
    <source>
        <dbReference type="Proteomes" id="UP000244727"/>
    </source>
</evidence>
<dbReference type="InterPro" id="IPR055713">
    <property type="entry name" value="DUF7289"/>
</dbReference>
<proteinExistence type="predicted"/>
<evidence type="ECO:0000256" key="1">
    <source>
        <dbReference type="SAM" id="Phobius"/>
    </source>
</evidence>
<keyword evidence="1" id="KW-1133">Transmembrane helix</keyword>
<dbReference type="GeneID" id="36510869"/>
<sequence length="240" mass="24589">MDNRAVSETLGYILVFAIVIVTISTVAIAGVGSLEASRDSASAANARTSMELVANAGEQVHQGQAPGRTVPLSTAGGTLRSGEEVTFTVSVDGTDPDDEVINASTTPLVYEGNGATYVYVGGALLYEGGGGASMLRGPGWKLDGPVILPIVQTTASGSSSVSGSSAIVELYRTNSQVLHNGSASSVTVEIDTVSEARAEAWRRMLNEDASCSVSGETVDCTISTSNAIVREVVLDISLSV</sequence>
<keyword evidence="1" id="KW-0472">Membrane</keyword>
<dbReference type="Pfam" id="PF23960">
    <property type="entry name" value="DUF7289"/>
    <property type="match status" value="1"/>
</dbReference>
<dbReference type="RefSeq" id="WP_108380608.1">
    <property type="nucleotide sequence ID" value="NZ_CP028858.1"/>
</dbReference>
<dbReference type="EMBL" id="CP028858">
    <property type="protein sequence ID" value="AWB26239.1"/>
    <property type="molecule type" value="Genomic_DNA"/>
</dbReference>
<dbReference type="KEGG" id="harc:HARCEL1_00140"/>
<reference evidence="2 3" key="1">
    <citation type="submission" date="2018-04" db="EMBL/GenBank/DDBJ databases">
        <title>Halococcoides cellulosivorans gen. nov., sp. nov., an extremely halophilic cellulose-utilizing haloarchaeon from hypersaline lakes.</title>
        <authorList>
            <person name="Sorokin D.Y."/>
            <person name="Toshchakov S.V."/>
            <person name="Samarov N.I."/>
            <person name="Korzhenkov A."/>
            <person name="Kublanov I.V."/>
        </authorList>
    </citation>
    <scope>NUCLEOTIDE SEQUENCE [LARGE SCALE GENOMIC DNA]</scope>
    <source>
        <strain evidence="2 3">HArcel1</strain>
    </source>
</reference>
<dbReference type="AlphaFoldDB" id="A0A2R4WXG1"/>
<keyword evidence="3" id="KW-1185">Reference proteome</keyword>
<name>A0A2R4WXG1_9EURY</name>
<dbReference type="Proteomes" id="UP000244727">
    <property type="component" value="Chromosome"/>
</dbReference>
<evidence type="ECO:0000313" key="2">
    <source>
        <dbReference type="EMBL" id="AWB26239.1"/>
    </source>
</evidence>
<keyword evidence="1" id="KW-0812">Transmembrane</keyword>
<organism evidence="2 3">
    <name type="scientific">Halococcoides cellulosivorans</name>
    <dbReference type="NCBI Taxonomy" id="1679096"/>
    <lineage>
        <taxon>Archaea</taxon>
        <taxon>Methanobacteriati</taxon>
        <taxon>Methanobacteriota</taxon>
        <taxon>Stenosarchaea group</taxon>
        <taxon>Halobacteria</taxon>
        <taxon>Halobacteriales</taxon>
        <taxon>Haloarculaceae</taxon>
        <taxon>Halococcoides</taxon>
    </lineage>
</organism>
<gene>
    <name evidence="2" type="ORF">HARCEL1_00140</name>
</gene>
<feature type="transmembrane region" description="Helical" evidence="1">
    <location>
        <begin position="12"/>
        <end position="34"/>
    </location>
</feature>
<accession>A0A2R4WXG1</accession>